<dbReference type="PROSITE" id="PS00655">
    <property type="entry name" value="GLYCOSYL_HYDROL_F6_1"/>
    <property type="match status" value="1"/>
</dbReference>
<feature type="binding site" evidence="9">
    <location>
        <position position="371"/>
    </location>
    <ligand>
        <name>substrate</name>
    </ligand>
</feature>
<keyword evidence="5 12" id="KW-0119">Carbohydrate metabolism</keyword>
<feature type="region of interest" description="Disordered" evidence="13">
    <location>
        <begin position="119"/>
        <end position="139"/>
    </location>
</feature>
<gene>
    <name evidence="14" type="ORF">BBK14_11500</name>
</gene>
<dbReference type="Gene3D" id="3.20.20.40">
    <property type="entry name" value="1, 4-beta cellobiohydrolase"/>
    <property type="match status" value="1"/>
</dbReference>
<evidence type="ECO:0000256" key="4">
    <source>
        <dbReference type="ARBA" id="ARBA00023157"/>
    </source>
</evidence>
<comment type="similarity">
    <text evidence="12">Belongs to the glycosyl hydrolase family 6.</text>
</comment>
<accession>A0A1S1R8H0</accession>
<dbReference type="Pfam" id="PF01341">
    <property type="entry name" value="Glyco_hydro_6"/>
    <property type="match status" value="1"/>
</dbReference>
<reference evidence="15" key="1">
    <citation type="submission" date="2016-07" db="EMBL/GenBank/DDBJ databases">
        <title>Frankia sp. NRRL B-16219 Genome sequencing.</title>
        <authorList>
            <person name="Ghodhbane-Gtari F."/>
            <person name="Swanson E."/>
            <person name="Gueddou A."/>
            <person name="Louati M."/>
            <person name="Nouioui I."/>
            <person name="Hezbri K."/>
            <person name="Abebe-Akele F."/>
            <person name="Simpson S."/>
            <person name="Morris K."/>
            <person name="Thomas K."/>
            <person name="Gtari M."/>
            <person name="Tisa L.S."/>
        </authorList>
    </citation>
    <scope>NUCLEOTIDE SEQUENCE [LARGE SCALE GENOMIC DNA]</scope>
    <source>
        <strain evidence="15">NRRL B-16219</strain>
    </source>
</reference>
<comment type="caution">
    <text evidence="14">The sequence shown here is derived from an EMBL/GenBank/DDBJ whole genome shotgun (WGS) entry which is preliminary data.</text>
</comment>
<keyword evidence="7 12" id="KW-0624">Polysaccharide degradation</keyword>
<evidence type="ECO:0000313" key="14">
    <source>
        <dbReference type="EMBL" id="OHV42236.1"/>
    </source>
</evidence>
<evidence type="ECO:0000313" key="15">
    <source>
        <dbReference type="Proteomes" id="UP000179769"/>
    </source>
</evidence>
<evidence type="ECO:0000256" key="8">
    <source>
        <dbReference type="PIRSR" id="PIRSR001100-1"/>
    </source>
</evidence>
<keyword evidence="4" id="KW-1015">Disulfide bond</keyword>
<evidence type="ECO:0000256" key="2">
    <source>
        <dbReference type="ARBA" id="ARBA00022801"/>
    </source>
</evidence>
<dbReference type="PIRSF" id="PIRSF001100">
    <property type="entry name" value="Beta_cellobiohydrolase"/>
    <property type="match status" value="1"/>
</dbReference>
<dbReference type="OrthoDB" id="309899at2"/>
<keyword evidence="3 12" id="KW-0136">Cellulose degradation</keyword>
<keyword evidence="1" id="KW-0732">Signal</keyword>
<dbReference type="GO" id="GO:0030245">
    <property type="term" value="P:cellulose catabolic process"/>
    <property type="evidence" value="ECO:0007669"/>
    <property type="project" value="UniProtKB-KW"/>
</dbReference>
<keyword evidence="15" id="KW-1185">Reference proteome</keyword>
<dbReference type="EC" id="3.2.1.-" evidence="12"/>
<feature type="active site" description="Proton donor" evidence="8 11">
    <location>
        <position position="301"/>
    </location>
</feature>
<dbReference type="InterPro" id="IPR016288">
    <property type="entry name" value="Beta_cellobiohydrolase"/>
</dbReference>
<dbReference type="AlphaFoldDB" id="A0A1S1R8H0"/>
<evidence type="ECO:0000256" key="10">
    <source>
        <dbReference type="PROSITE-ProRule" id="PRU10056"/>
    </source>
</evidence>
<evidence type="ECO:0000256" key="5">
    <source>
        <dbReference type="ARBA" id="ARBA00023277"/>
    </source>
</evidence>
<dbReference type="SUPFAM" id="SSF51989">
    <property type="entry name" value="Glycosyl hydrolases family 6, cellulases"/>
    <property type="match status" value="1"/>
</dbReference>
<dbReference type="Proteomes" id="UP000179769">
    <property type="component" value="Unassembled WGS sequence"/>
</dbReference>
<dbReference type="EMBL" id="MAXA01000047">
    <property type="protein sequence ID" value="OHV42236.1"/>
    <property type="molecule type" value="Genomic_DNA"/>
</dbReference>
<evidence type="ECO:0000256" key="13">
    <source>
        <dbReference type="SAM" id="MobiDB-lite"/>
    </source>
</evidence>
<dbReference type="PRINTS" id="PR00733">
    <property type="entry name" value="GLHYDRLASE6"/>
</dbReference>
<dbReference type="PROSITE" id="PS00656">
    <property type="entry name" value="GLYCOSYL_HYDROL_F6_2"/>
    <property type="match status" value="1"/>
</dbReference>
<feature type="binding site" evidence="9">
    <location>
        <position position="440"/>
    </location>
    <ligand>
        <name>substrate</name>
    </ligand>
</feature>
<dbReference type="PANTHER" id="PTHR34876:SF4">
    <property type="entry name" value="1,4-BETA-D-GLUCAN CELLOBIOHYDROLASE C-RELATED"/>
    <property type="match status" value="1"/>
</dbReference>
<keyword evidence="2 12" id="KW-0378">Hydrolase</keyword>
<feature type="compositionally biased region" description="Low complexity" evidence="13">
    <location>
        <begin position="37"/>
        <end position="63"/>
    </location>
</feature>
<name>A0A1S1R8H0_9ACTN</name>
<dbReference type="GO" id="GO:0004553">
    <property type="term" value="F:hydrolase activity, hydrolyzing O-glycosyl compounds"/>
    <property type="evidence" value="ECO:0007669"/>
    <property type="project" value="InterPro"/>
</dbReference>
<feature type="active site" evidence="10">
    <location>
        <position position="263"/>
    </location>
</feature>
<evidence type="ECO:0000256" key="7">
    <source>
        <dbReference type="ARBA" id="ARBA00023326"/>
    </source>
</evidence>
<evidence type="ECO:0000256" key="6">
    <source>
        <dbReference type="ARBA" id="ARBA00023295"/>
    </source>
</evidence>
<evidence type="ECO:0000256" key="9">
    <source>
        <dbReference type="PIRSR" id="PIRSR001100-2"/>
    </source>
</evidence>
<feature type="binding site" evidence="9">
    <location>
        <position position="444"/>
    </location>
    <ligand>
        <name>substrate</name>
    </ligand>
</feature>
<sequence length="471" mass="46580">MPAARPMRNPAARPRTVEYGFGDDAAAGADTAHRTTTRPATSHSTARRPAAARSAGARSSGAHGSRRPPLDGRLARTAFAVTAALTLLGGVGLGRGLAGPDGSDSAVDALAATVAGRVPPPAAVHTTGPTATVTAPPRPAASGLTAVQVPTAALTSAPPPAATQALPVAAPPAPAAAVAGNPFAGARFYIDPADQVAAAINALRGGNPSAIAALEKILRGAHADWFGYADPATTRRNVAGRASTIRGNGALPVFVAYAIPNRDCGSYSAGGAGGAQGYRDWIAAFAAGLAGGPAAVVLEPDAIAQIDCLSPADQQTRYGMLSNAVDVLNAAGATVYLDAGNAGWHSAATIAARLKSAGVDRARGFALNVSNFGTTASEVAFGDAVNAALGGGAHFVVDTSRNGLGPAPDNAWCNPPGRALGTPPTAATGDSDVDAFFWVKIPGESDGTCNGGPAAGQFWPDYAVGLGSRAG</sequence>
<evidence type="ECO:0000256" key="1">
    <source>
        <dbReference type="ARBA" id="ARBA00022729"/>
    </source>
</evidence>
<keyword evidence="6 12" id="KW-0326">Glycosidase</keyword>
<proteinExistence type="inferred from homology"/>
<dbReference type="PANTHER" id="PTHR34876">
    <property type="match status" value="1"/>
</dbReference>
<feature type="binding site" evidence="9">
    <location>
        <position position="225"/>
    </location>
    <ligand>
        <name>substrate</name>
    </ligand>
</feature>
<feature type="binding site" evidence="9">
    <location>
        <position position="344"/>
    </location>
    <ligand>
        <name>substrate</name>
    </ligand>
</feature>
<feature type="compositionally biased region" description="Low complexity" evidence="13">
    <location>
        <begin position="1"/>
        <end position="14"/>
    </location>
</feature>
<protein>
    <recommendedName>
        <fullName evidence="12">Glucanase</fullName>
        <ecNumber evidence="12">3.2.1.-</ecNumber>
    </recommendedName>
</protein>
<organism evidence="14 15">
    <name type="scientific">Parafrankia soli</name>
    <dbReference type="NCBI Taxonomy" id="2599596"/>
    <lineage>
        <taxon>Bacteria</taxon>
        <taxon>Bacillati</taxon>
        <taxon>Actinomycetota</taxon>
        <taxon>Actinomycetes</taxon>
        <taxon>Frankiales</taxon>
        <taxon>Frankiaceae</taxon>
        <taxon>Parafrankia</taxon>
    </lineage>
</organism>
<feature type="active site" description="Proton acceptor" evidence="8">
    <location>
        <position position="446"/>
    </location>
</feature>
<feature type="compositionally biased region" description="Low complexity" evidence="13">
    <location>
        <begin position="123"/>
        <end position="135"/>
    </location>
</feature>
<evidence type="ECO:0000256" key="3">
    <source>
        <dbReference type="ARBA" id="ARBA00023001"/>
    </source>
</evidence>
<evidence type="ECO:0000256" key="12">
    <source>
        <dbReference type="RuleBase" id="RU361186"/>
    </source>
</evidence>
<dbReference type="InterPro" id="IPR036434">
    <property type="entry name" value="Beta_cellobiohydrolase_sf"/>
</dbReference>
<dbReference type="InterPro" id="IPR001524">
    <property type="entry name" value="Glyco_hydro_6_CS"/>
</dbReference>
<feature type="region of interest" description="Disordered" evidence="13">
    <location>
        <begin position="1"/>
        <end position="71"/>
    </location>
</feature>
<evidence type="ECO:0000256" key="11">
    <source>
        <dbReference type="PROSITE-ProRule" id="PRU10057"/>
    </source>
</evidence>
<feature type="binding site" evidence="9">
    <location>
        <position position="412"/>
    </location>
    <ligand>
        <name>substrate</name>
    </ligand>
</feature>